<dbReference type="Proteomes" id="UP000606172">
    <property type="component" value="Unassembled WGS sequence"/>
</dbReference>
<gene>
    <name evidence="2" type="ORF">Ssi02_70670</name>
</gene>
<organism evidence="2 3">
    <name type="scientific">Sinosporangium siamense</name>
    <dbReference type="NCBI Taxonomy" id="1367973"/>
    <lineage>
        <taxon>Bacteria</taxon>
        <taxon>Bacillati</taxon>
        <taxon>Actinomycetota</taxon>
        <taxon>Actinomycetes</taxon>
        <taxon>Streptosporangiales</taxon>
        <taxon>Streptosporangiaceae</taxon>
        <taxon>Sinosporangium</taxon>
    </lineage>
</organism>
<dbReference type="PROSITE" id="PS51257">
    <property type="entry name" value="PROKAR_LIPOPROTEIN"/>
    <property type="match status" value="1"/>
</dbReference>
<sequence>MIHLQRSLATMVAGTALLVAVTGCGSTGEARPSAAPPVDPQNKQRESQAQIAACMKGKGFTYHAVVSTPDLPEEQKKEMSGDYEAMKKYRSKYGFGWAASIVYPNDQSSRMTITVGEGSDPNSKVVAGLSKEQRKAYFAAVETCMLETFNKATGRKMTSMQEAAKIQSEMFKQAINREVNGDARLVELAGEFAGCLKGKGYTVTSQQPDKIASSTEGPFGQELNKLGEKATPEQARPLLAREIKAALDDLECGRQFYAAYRPKLNAVYEQAGLTMGMGMTLPMPVEE</sequence>
<protein>
    <recommendedName>
        <fullName evidence="4">Lipoprotein</fullName>
    </recommendedName>
</protein>
<keyword evidence="3" id="KW-1185">Reference proteome</keyword>
<dbReference type="EMBL" id="BOOW01000050">
    <property type="protein sequence ID" value="GII96836.1"/>
    <property type="molecule type" value="Genomic_DNA"/>
</dbReference>
<evidence type="ECO:0000313" key="2">
    <source>
        <dbReference type="EMBL" id="GII96836.1"/>
    </source>
</evidence>
<reference evidence="2" key="1">
    <citation type="submission" date="2021-01" db="EMBL/GenBank/DDBJ databases">
        <title>Whole genome shotgun sequence of Sinosporangium siamense NBRC 109515.</title>
        <authorList>
            <person name="Komaki H."/>
            <person name="Tamura T."/>
        </authorList>
    </citation>
    <scope>NUCLEOTIDE SEQUENCE</scope>
    <source>
        <strain evidence="2">NBRC 109515</strain>
    </source>
</reference>
<evidence type="ECO:0000313" key="3">
    <source>
        <dbReference type="Proteomes" id="UP000606172"/>
    </source>
</evidence>
<feature type="region of interest" description="Disordered" evidence="1">
    <location>
        <begin position="28"/>
        <end position="47"/>
    </location>
</feature>
<name>A0A919RQZ0_9ACTN</name>
<accession>A0A919RQZ0</accession>
<evidence type="ECO:0008006" key="4">
    <source>
        <dbReference type="Google" id="ProtNLM"/>
    </source>
</evidence>
<proteinExistence type="predicted"/>
<dbReference type="AlphaFoldDB" id="A0A919RQZ0"/>
<comment type="caution">
    <text evidence="2">The sequence shown here is derived from an EMBL/GenBank/DDBJ whole genome shotgun (WGS) entry which is preliminary data.</text>
</comment>
<evidence type="ECO:0000256" key="1">
    <source>
        <dbReference type="SAM" id="MobiDB-lite"/>
    </source>
</evidence>